<feature type="binding site" evidence="2">
    <location>
        <position position="59"/>
    </location>
    <ligand>
        <name>Zn(2+)</name>
        <dbReference type="ChEBI" id="CHEBI:29105"/>
    </ligand>
</feature>
<dbReference type="GO" id="GO:0004089">
    <property type="term" value="F:carbonate dehydratase activity"/>
    <property type="evidence" value="ECO:0007669"/>
    <property type="project" value="InterPro"/>
</dbReference>
<dbReference type="InterPro" id="IPR036874">
    <property type="entry name" value="Carbonic_anhydrase_sf"/>
</dbReference>
<dbReference type="Pfam" id="PF00484">
    <property type="entry name" value="Pro_CA"/>
    <property type="match status" value="1"/>
</dbReference>
<dbReference type="GO" id="GO:0008270">
    <property type="term" value="F:zinc ion binding"/>
    <property type="evidence" value="ECO:0007669"/>
    <property type="project" value="InterPro"/>
</dbReference>
<feature type="binding site" evidence="2">
    <location>
        <position position="7"/>
    </location>
    <ligand>
        <name>Zn(2+)</name>
        <dbReference type="ChEBI" id="CHEBI:29105"/>
    </ligand>
</feature>
<evidence type="ECO:0000313" key="4">
    <source>
        <dbReference type="Proteomes" id="UP000509301"/>
    </source>
</evidence>
<dbReference type="GeneID" id="55641757"/>
<gene>
    <name evidence="3" type="ORF">GWK48_07370</name>
</gene>
<organism evidence="3 4">
    <name type="scientific">Metallosphaera tengchongensis</name>
    <dbReference type="NCBI Taxonomy" id="1532350"/>
    <lineage>
        <taxon>Archaea</taxon>
        <taxon>Thermoproteota</taxon>
        <taxon>Thermoprotei</taxon>
        <taxon>Sulfolobales</taxon>
        <taxon>Sulfolobaceae</taxon>
        <taxon>Metallosphaera</taxon>
    </lineage>
</organism>
<accession>A0A6N0NVH9</accession>
<dbReference type="EMBL" id="CP049074">
    <property type="protein sequence ID" value="QKR00217.1"/>
    <property type="molecule type" value="Genomic_DNA"/>
</dbReference>
<dbReference type="OrthoDB" id="24878at2157"/>
<dbReference type="Gene3D" id="3.40.1050.10">
    <property type="entry name" value="Carbonic anhydrase"/>
    <property type="match status" value="1"/>
</dbReference>
<dbReference type="InterPro" id="IPR001765">
    <property type="entry name" value="Carbonic_anhydrase"/>
</dbReference>
<reference evidence="3 4" key="1">
    <citation type="submission" date="2020-02" db="EMBL/GenBank/DDBJ databases">
        <title>Comparative genome analysis reveals the metabolism and evolution of the thermophilic archaeal genus Metallosphaera.</title>
        <authorList>
            <person name="Jiang C."/>
        </authorList>
    </citation>
    <scope>NUCLEOTIDE SEQUENCE [LARGE SCALE GENOMIC DNA]</scope>
    <source>
        <strain evidence="3 4">Ric-A</strain>
    </source>
</reference>
<protein>
    <submittedName>
        <fullName evidence="3">Carbonic anhydrase</fullName>
    </submittedName>
</protein>
<comment type="similarity">
    <text evidence="1">Belongs to the beta-class carbonic anhydrase family.</text>
</comment>
<keyword evidence="2" id="KW-0862">Zinc</keyword>
<name>A0A6N0NVH9_9CREN</name>
<evidence type="ECO:0000313" key="3">
    <source>
        <dbReference type="EMBL" id="QKR00217.1"/>
    </source>
</evidence>
<sequence>MRLVISCMDRRLNHFLEKEYNDGKTTFVRNAGANIGSLKETLRLLKEAEEIVILPHTDCGAMGVVEKALRGETLPNLLKPLITPFQNLRVSNRAELETLNTRVQEELARKVTKARVSSRLIRTEELNAPASSDNLAIVTAPSTRRYSEFIPQDFIYRTFVIQNLGDDGEIDQFIAKEFLKVKEVRKV</sequence>
<dbReference type="KEGG" id="mten:GWK48_07370"/>
<feature type="binding site" evidence="2">
    <location>
        <position position="56"/>
    </location>
    <ligand>
        <name>Zn(2+)</name>
        <dbReference type="ChEBI" id="CHEBI:29105"/>
    </ligand>
</feature>
<evidence type="ECO:0000256" key="2">
    <source>
        <dbReference type="PIRSR" id="PIRSR601765-2"/>
    </source>
</evidence>
<dbReference type="RefSeq" id="WP_174630982.1">
    <property type="nucleotide sequence ID" value="NZ_CP049074.1"/>
</dbReference>
<dbReference type="AlphaFoldDB" id="A0A6N0NVH9"/>
<proteinExistence type="inferred from homology"/>
<evidence type="ECO:0000256" key="1">
    <source>
        <dbReference type="ARBA" id="ARBA00006217"/>
    </source>
</evidence>
<dbReference type="Proteomes" id="UP000509301">
    <property type="component" value="Chromosome"/>
</dbReference>
<comment type="cofactor">
    <cofactor evidence="2">
        <name>Zn(2+)</name>
        <dbReference type="ChEBI" id="CHEBI:29105"/>
    </cofactor>
    <text evidence="2">Binds 1 zinc ion per subunit.</text>
</comment>
<keyword evidence="2" id="KW-0479">Metal-binding</keyword>
<keyword evidence="4" id="KW-1185">Reference proteome</keyword>
<dbReference type="SUPFAM" id="SSF53056">
    <property type="entry name" value="beta-carbonic anhydrase, cab"/>
    <property type="match status" value="1"/>
</dbReference>